<proteinExistence type="predicted"/>
<dbReference type="AlphaFoldDB" id="A0A9P5TUV0"/>
<evidence type="ECO:0000313" key="2">
    <source>
        <dbReference type="Proteomes" id="UP000724874"/>
    </source>
</evidence>
<keyword evidence="2" id="KW-1185">Reference proteome</keyword>
<comment type="caution">
    <text evidence="1">The sequence shown here is derived from an EMBL/GenBank/DDBJ whole genome shotgun (WGS) entry which is preliminary data.</text>
</comment>
<dbReference type="Proteomes" id="UP000724874">
    <property type="component" value="Unassembled WGS sequence"/>
</dbReference>
<protein>
    <submittedName>
        <fullName evidence="1">Uncharacterized protein</fullName>
    </submittedName>
</protein>
<name>A0A9P5TUV0_GYMJU</name>
<dbReference type="OrthoDB" id="3047227at2759"/>
<accession>A0A9P5TUV0</accession>
<reference evidence="1" key="1">
    <citation type="submission" date="2020-11" db="EMBL/GenBank/DDBJ databases">
        <authorList>
            <consortium name="DOE Joint Genome Institute"/>
            <person name="Ahrendt S."/>
            <person name="Riley R."/>
            <person name="Andreopoulos W."/>
            <person name="LaButti K."/>
            <person name="Pangilinan J."/>
            <person name="Ruiz-duenas F.J."/>
            <person name="Barrasa J.M."/>
            <person name="Sanchez-Garcia M."/>
            <person name="Camarero S."/>
            <person name="Miyauchi S."/>
            <person name="Serrano A."/>
            <person name="Linde D."/>
            <person name="Babiker R."/>
            <person name="Drula E."/>
            <person name="Ayuso-Fernandez I."/>
            <person name="Pacheco R."/>
            <person name="Padilla G."/>
            <person name="Ferreira P."/>
            <person name="Barriuso J."/>
            <person name="Kellner H."/>
            <person name="Castanera R."/>
            <person name="Alfaro M."/>
            <person name="Ramirez L."/>
            <person name="Pisabarro A.G."/>
            <person name="Kuo A."/>
            <person name="Tritt A."/>
            <person name="Lipzen A."/>
            <person name="He G."/>
            <person name="Yan M."/>
            <person name="Ng V."/>
            <person name="Cullen D."/>
            <person name="Martin F."/>
            <person name="Rosso M.-N."/>
            <person name="Henrissat B."/>
            <person name="Hibbett D."/>
            <person name="Martinez A.T."/>
            <person name="Grigoriev I.V."/>
        </authorList>
    </citation>
    <scope>NUCLEOTIDE SEQUENCE</scope>
    <source>
        <strain evidence="1">AH 44721</strain>
    </source>
</reference>
<gene>
    <name evidence="1" type="ORF">CPB84DRAFT_1840544</name>
</gene>
<dbReference type="EMBL" id="JADNYJ010000001">
    <property type="protein sequence ID" value="KAF8913743.1"/>
    <property type="molecule type" value="Genomic_DNA"/>
</dbReference>
<organism evidence="1 2">
    <name type="scientific">Gymnopilus junonius</name>
    <name type="common">Spectacular rustgill mushroom</name>
    <name type="synonym">Gymnopilus spectabilis subsp. junonius</name>
    <dbReference type="NCBI Taxonomy" id="109634"/>
    <lineage>
        <taxon>Eukaryota</taxon>
        <taxon>Fungi</taxon>
        <taxon>Dikarya</taxon>
        <taxon>Basidiomycota</taxon>
        <taxon>Agaricomycotina</taxon>
        <taxon>Agaricomycetes</taxon>
        <taxon>Agaricomycetidae</taxon>
        <taxon>Agaricales</taxon>
        <taxon>Agaricineae</taxon>
        <taxon>Hymenogastraceae</taxon>
        <taxon>Gymnopilus</taxon>
    </lineage>
</organism>
<evidence type="ECO:0000313" key="1">
    <source>
        <dbReference type="EMBL" id="KAF8913743.1"/>
    </source>
</evidence>
<sequence length="277" mass="30434">MLHSITSLRLVSQKTFAPSAFKRNTDLKDWVLAVKNVDEKLRDDHKQSHDIYLEEAAWNNKHAALASNSCNANITSKAAAAPVGVKNYHHLLDEECALLKKYNGCFKCYYYNQDHGAKDNICDFPDGHTYKMITAQQDAAGNPQGTRAVAAITTATEEADVTDDEGNFAAAVMQSAALGDGSFSESDGAHMVLIHPEVIKELCLECFALKKPKEVSVTINNGKTKKNMLLTHYVKLSVTSLDNAWMSKTVYAIIAPRLLSGYNLLHPQPVSPPPLTK</sequence>